<feature type="compositionally biased region" description="Basic and acidic residues" evidence="9">
    <location>
        <begin position="307"/>
        <end position="320"/>
    </location>
</feature>
<dbReference type="CDD" id="cd12263">
    <property type="entry name" value="RRM_ABT1_like"/>
    <property type="match status" value="1"/>
</dbReference>
<dbReference type="KEGG" id="bnn:FOA43_002740"/>
<dbReference type="InterPro" id="IPR000504">
    <property type="entry name" value="RRM_dom"/>
</dbReference>
<evidence type="ECO:0000256" key="1">
    <source>
        <dbReference type="ARBA" id="ARBA00004604"/>
    </source>
</evidence>
<evidence type="ECO:0000256" key="9">
    <source>
        <dbReference type="SAM" id="MobiDB-lite"/>
    </source>
</evidence>
<dbReference type="InterPro" id="IPR012677">
    <property type="entry name" value="Nucleotide-bd_a/b_plait_sf"/>
</dbReference>
<reference evidence="11" key="1">
    <citation type="submission" date="2020-10" db="EMBL/GenBank/DDBJ databases">
        <authorList>
            <person name="Roach M.J.R."/>
        </authorList>
    </citation>
    <scope>NUCLEOTIDE SEQUENCE</scope>
    <source>
        <strain evidence="11">CBS 1945</strain>
    </source>
</reference>
<keyword evidence="6" id="KW-0539">Nucleus</keyword>
<feature type="region of interest" description="Disordered" evidence="9">
    <location>
        <begin position="276"/>
        <end position="320"/>
    </location>
</feature>
<evidence type="ECO:0000256" key="7">
    <source>
        <dbReference type="ARBA" id="ARBA00032634"/>
    </source>
</evidence>
<dbReference type="SMART" id="SM00360">
    <property type="entry name" value="RRM"/>
    <property type="match status" value="1"/>
</dbReference>
<feature type="compositionally biased region" description="Acidic residues" evidence="9">
    <location>
        <begin position="71"/>
        <end position="93"/>
    </location>
</feature>
<evidence type="ECO:0000256" key="5">
    <source>
        <dbReference type="ARBA" id="ARBA00022884"/>
    </source>
</evidence>
<evidence type="ECO:0000256" key="3">
    <source>
        <dbReference type="ARBA" id="ARBA00013906"/>
    </source>
</evidence>
<dbReference type="GO" id="GO:0003723">
    <property type="term" value="F:RNA binding"/>
    <property type="evidence" value="ECO:0007669"/>
    <property type="project" value="UniProtKB-UniRule"/>
</dbReference>
<dbReference type="Pfam" id="PF00076">
    <property type="entry name" value="RRM_1"/>
    <property type="match status" value="1"/>
</dbReference>
<dbReference type="GeneID" id="62196141"/>
<feature type="domain" description="RRM" evidence="10">
    <location>
        <begin position="132"/>
        <end position="230"/>
    </location>
</feature>
<dbReference type="PANTHER" id="PTHR12311">
    <property type="entry name" value="ACTIVATOR OF BASAL TRANSCRIPTION 1"/>
    <property type="match status" value="1"/>
</dbReference>
<dbReference type="GO" id="GO:0005730">
    <property type="term" value="C:nucleolus"/>
    <property type="evidence" value="ECO:0007669"/>
    <property type="project" value="UniProtKB-SubCell"/>
</dbReference>
<organism evidence="11 12">
    <name type="scientific">Eeniella nana</name>
    <name type="common">Yeast</name>
    <name type="synonym">Brettanomyces nanus</name>
    <dbReference type="NCBI Taxonomy" id="13502"/>
    <lineage>
        <taxon>Eukaryota</taxon>
        <taxon>Fungi</taxon>
        <taxon>Dikarya</taxon>
        <taxon>Ascomycota</taxon>
        <taxon>Saccharomycotina</taxon>
        <taxon>Pichiomycetes</taxon>
        <taxon>Pichiales</taxon>
        <taxon>Pichiaceae</taxon>
        <taxon>Brettanomyces</taxon>
    </lineage>
</organism>
<keyword evidence="5 8" id="KW-0694">RNA-binding</keyword>
<feature type="compositionally biased region" description="Acidic residues" evidence="9">
    <location>
        <begin position="38"/>
        <end position="58"/>
    </location>
</feature>
<name>A0A875S201_EENNA</name>
<dbReference type="GO" id="GO:0000447">
    <property type="term" value="P:endonucleolytic cleavage in ITS1 to separate SSU-rRNA from 5.8S rRNA and LSU-rRNA from tricistronic rRNA transcript (SSU-rRNA, 5.8S rRNA, LSU-rRNA)"/>
    <property type="evidence" value="ECO:0007669"/>
    <property type="project" value="TreeGrafter"/>
</dbReference>
<evidence type="ECO:0000256" key="8">
    <source>
        <dbReference type="PROSITE-ProRule" id="PRU00176"/>
    </source>
</evidence>
<proteinExistence type="inferred from homology"/>
<evidence type="ECO:0000256" key="4">
    <source>
        <dbReference type="ARBA" id="ARBA00021800"/>
    </source>
</evidence>
<dbReference type="GO" id="GO:0000472">
    <property type="term" value="P:endonucleolytic cleavage to generate mature 5'-end of SSU-rRNA from (SSU-rRNA, 5.8S rRNA, LSU-rRNA)"/>
    <property type="evidence" value="ECO:0007669"/>
    <property type="project" value="TreeGrafter"/>
</dbReference>
<accession>A0A875S201</accession>
<evidence type="ECO:0000256" key="2">
    <source>
        <dbReference type="ARBA" id="ARBA00005819"/>
    </source>
</evidence>
<dbReference type="EMBL" id="CP064814">
    <property type="protein sequence ID" value="QPG75386.1"/>
    <property type="molecule type" value="Genomic_DNA"/>
</dbReference>
<sequence>MAIEMNSGKREGTLSEKNHDLLIERPKKEDSAMKLEGLESDNESESSEEELEDKQEDEFVAKPKTVIRQDTEDEEDEEDDSEGDAANDTEGYDEIEEMEKQLVGDNTFGIDKMKKLSPEQLQKQQRKVKRTGVVYLSSIPPYMKPTKIRQIFSRFGEIGRIFLKPEDLKIHRNRVKSGGNKKRKFDEGWCEFISKKDAKLAAFTLNGNILGGKKHSFYHDDIMNVKYLKGFKWADLTSALNEEKEVRESKMEAELSLQHRMDKAFIDNVETSKMVRGMEKKRKHTDSDTTDVRRVFKQRSVATNRSGAKEEEKLRSEKHGNLENVLNKLL</sequence>
<protein>
    <recommendedName>
        <fullName evidence="3">Pre-rRNA-processing protein ESF2</fullName>
    </recommendedName>
    <alternativeName>
        <fullName evidence="7">18S rRNA factor 2</fullName>
    </alternativeName>
    <alternativeName>
        <fullName evidence="4">Pre-rRNA-processing protein esf2</fullName>
    </alternativeName>
</protein>
<dbReference type="SUPFAM" id="SSF54928">
    <property type="entry name" value="RNA-binding domain, RBD"/>
    <property type="match status" value="1"/>
</dbReference>
<dbReference type="PROSITE" id="PS50102">
    <property type="entry name" value="RRM"/>
    <property type="match status" value="1"/>
</dbReference>
<feature type="compositionally biased region" description="Basic and acidic residues" evidence="9">
    <location>
        <begin position="7"/>
        <end position="37"/>
    </location>
</feature>
<dbReference type="RefSeq" id="XP_038778951.1">
    <property type="nucleotide sequence ID" value="XM_038923023.1"/>
</dbReference>
<dbReference type="PANTHER" id="PTHR12311:SF7">
    <property type="entry name" value="ACTIVATOR OF BASAL TRANSCRIPTION 1"/>
    <property type="match status" value="1"/>
</dbReference>
<dbReference type="InterPro" id="IPR035979">
    <property type="entry name" value="RBD_domain_sf"/>
</dbReference>
<keyword evidence="12" id="KW-1185">Reference proteome</keyword>
<dbReference type="GO" id="GO:0000480">
    <property type="term" value="P:endonucleolytic cleavage in 5'-ETS of tricistronic rRNA transcript (SSU-rRNA, 5.8S rRNA, LSU-rRNA)"/>
    <property type="evidence" value="ECO:0007669"/>
    <property type="project" value="TreeGrafter"/>
</dbReference>
<dbReference type="AlphaFoldDB" id="A0A875S201"/>
<dbReference type="OrthoDB" id="287393at2759"/>
<gene>
    <name evidence="11" type="ORF">FOA43_002740</name>
</gene>
<evidence type="ECO:0000313" key="11">
    <source>
        <dbReference type="EMBL" id="QPG75386.1"/>
    </source>
</evidence>
<dbReference type="Gene3D" id="3.30.70.330">
    <property type="match status" value="1"/>
</dbReference>
<dbReference type="InterPro" id="IPR039119">
    <property type="entry name" value="ABT1/Esf2"/>
</dbReference>
<evidence type="ECO:0000256" key="6">
    <source>
        <dbReference type="ARBA" id="ARBA00023242"/>
    </source>
</evidence>
<comment type="similarity">
    <text evidence="2">Belongs to the ESF2/ABP1 family.</text>
</comment>
<comment type="subcellular location">
    <subcellularLocation>
        <location evidence="1">Nucleus</location>
        <location evidence="1">Nucleolus</location>
    </subcellularLocation>
</comment>
<dbReference type="InterPro" id="IPR034353">
    <property type="entry name" value="ABT1/ESF2_RRM"/>
</dbReference>
<evidence type="ECO:0000313" key="12">
    <source>
        <dbReference type="Proteomes" id="UP000662931"/>
    </source>
</evidence>
<evidence type="ECO:0000259" key="10">
    <source>
        <dbReference type="PROSITE" id="PS50102"/>
    </source>
</evidence>
<dbReference type="GO" id="GO:0034462">
    <property type="term" value="P:small-subunit processome assembly"/>
    <property type="evidence" value="ECO:0007669"/>
    <property type="project" value="TreeGrafter"/>
</dbReference>
<feature type="compositionally biased region" description="Basic and acidic residues" evidence="9">
    <location>
        <begin position="285"/>
        <end position="294"/>
    </location>
</feature>
<dbReference type="Proteomes" id="UP000662931">
    <property type="component" value="Chromosome 3"/>
</dbReference>
<feature type="region of interest" description="Disordered" evidence="9">
    <location>
        <begin position="1"/>
        <end position="93"/>
    </location>
</feature>